<dbReference type="EMBL" id="AP027742">
    <property type="protein sequence ID" value="BDZ76713.1"/>
    <property type="molecule type" value="Genomic_DNA"/>
</dbReference>
<dbReference type="Proteomes" id="UP001305815">
    <property type="component" value="Chromosome"/>
</dbReference>
<evidence type="ECO:0000256" key="4">
    <source>
        <dbReference type="ARBA" id="ARBA00022825"/>
    </source>
</evidence>
<gene>
    <name evidence="5" type="ORF">Lac1_08960</name>
</gene>
<keyword evidence="3" id="KW-0378">Hydrolase</keyword>
<dbReference type="InterPro" id="IPR029062">
    <property type="entry name" value="Class_I_gatase-like"/>
</dbReference>
<keyword evidence="2" id="KW-0645">Protease</keyword>
<dbReference type="InterPro" id="IPR005320">
    <property type="entry name" value="Peptidase_S51"/>
</dbReference>
<evidence type="ECO:0000313" key="5">
    <source>
        <dbReference type="EMBL" id="BDZ76713.1"/>
    </source>
</evidence>
<protein>
    <submittedName>
        <fullName evidence="5">Peptidase Lmo0363</fullName>
    </submittedName>
</protein>
<dbReference type="Pfam" id="PF03575">
    <property type="entry name" value="Peptidase_S51"/>
    <property type="match status" value="1"/>
</dbReference>
<comment type="similarity">
    <text evidence="1">Belongs to the peptidase S51 family.</text>
</comment>
<evidence type="ECO:0000256" key="2">
    <source>
        <dbReference type="ARBA" id="ARBA00022670"/>
    </source>
</evidence>
<sequence>MKKLLLVSLFQNVTHILKKAEPKLKGKTIAYIPTAALVENSGDMIQAEMLTLSNMGLIPVKLEISSAPYEVIDRTLSESDFLFVSGGNTFFLLQEMKRTGTDKLLIREVEKGKLYIGESAGAIITSPDIGYSAAMDAPEAAPRLTDHSGLGLVPFYVVPHYKGSFLGKEAQNIEEEFSHSLNLKLLTDHQALLIEGERETLF</sequence>
<dbReference type="RefSeq" id="WP_316266313.1">
    <property type="nucleotide sequence ID" value="NZ_AP027742.1"/>
</dbReference>
<evidence type="ECO:0000256" key="1">
    <source>
        <dbReference type="ARBA" id="ARBA00006534"/>
    </source>
</evidence>
<keyword evidence="6" id="KW-1185">Reference proteome</keyword>
<proteinExistence type="inferred from homology"/>
<reference evidence="6" key="1">
    <citation type="journal article" date="2023" name="Int. J. Syst. Evol. Microbiol.">
        <title>Claveliimonas bilis gen. nov., sp. nov., deoxycholic acid-producing bacteria isolated from human faeces, and reclassification of Sellimonas monacensis Zenner et al. 2021 as Claveliimonas monacensis comb. nov.</title>
        <authorList>
            <person name="Hisatomi A."/>
            <person name="Kastawa N.W.E.P.G."/>
            <person name="Song I."/>
            <person name="Ohkuma M."/>
            <person name="Fukiya S."/>
            <person name="Sakamoto M."/>
        </authorList>
    </citation>
    <scope>NUCLEOTIDE SEQUENCE [LARGE SCALE GENOMIC DNA]</scope>
    <source>
        <strain evidence="6">12BBH14</strain>
    </source>
</reference>
<evidence type="ECO:0000256" key="3">
    <source>
        <dbReference type="ARBA" id="ARBA00022801"/>
    </source>
</evidence>
<organism evidence="5 6">
    <name type="scientific">Claveliimonas bilis</name>
    <dbReference type="NCBI Taxonomy" id="3028070"/>
    <lineage>
        <taxon>Bacteria</taxon>
        <taxon>Bacillati</taxon>
        <taxon>Bacillota</taxon>
        <taxon>Clostridia</taxon>
        <taxon>Lachnospirales</taxon>
        <taxon>Lachnospiraceae</taxon>
        <taxon>Claveliimonas</taxon>
    </lineage>
</organism>
<dbReference type="PANTHER" id="PTHR20842">
    <property type="entry name" value="PROTEASE S51 ALPHA-ASPARTYL DIPEPTIDASE"/>
    <property type="match status" value="1"/>
</dbReference>
<dbReference type="SUPFAM" id="SSF52317">
    <property type="entry name" value="Class I glutamine amidotransferase-like"/>
    <property type="match status" value="1"/>
</dbReference>
<keyword evidence="4" id="KW-0720">Serine protease</keyword>
<evidence type="ECO:0000313" key="6">
    <source>
        <dbReference type="Proteomes" id="UP001305815"/>
    </source>
</evidence>
<dbReference type="PANTHER" id="PTHR20842:SF0">
    <property type="entry name" value="ALPHA-ASPARTYL DIPEPTIDASE"/>
    <property type="match status" value="1"/>
</dbReference>
<accession>A0ABM8I1D7</accession>
<name>A0ABM8I1D7_9FIRM</name>
<dbReference type="Gene3D" id="3.40.50.880">
    <property type="match status" value="1"/>
</dbReference>